<proteinExistence type="predicted"/>
<sequence>MTADAIKHACDWSEADAPILWLLGKTQSGKTSIVAEITGQGYEQIGSGYRAMTREARLYAYPEPQPVLRLLDTRGLSDCADYDAGDDLKTAQNQAHLIIAVMRVDDLDQAPILAALQQVYHDQPRRPLIIAQTTLHRVYQRHERHVEPYPFDGSDADRQRPEVPDALGRAMLAQRQLVRTALPNRCTPIFVPLDFTRPEQGIVPSDYGVARFWDVLEAEVPDLVLRLKQVSAAASLPEQIRRRIIVPWAVAASATSAIPAPVLGGLGSASLQAAMVSQIAYRFGFTKRLDLWGEFVAALGTGFTLGFAGQWAVQQGLKLGLGWGTALVASWTFVMTWGIGEAALYYFSERKAGHQPDREALREHYREGLRQARHYHTQRKQSSHALTAD</sequence>
<feature type="transmembrane region" description="Helical" evidence="1">
    <location>
        <begin position="291"/>
        <end position="313"/>
    </location>
</feature>
<dbReference type="STRING" id="61595.SAMN05421644_1435"/>
<evidence type="ECO:0000259" key="2">
    <source>
        <dbReference type="Pfam" id="PF01926"/>
    </source>
</evidence>
<dbReference type="Pfam" id="PF01926">
    <property type="entry name" value="MMR_HSR1"/>
    <property type="match status" value="1"/>
</dbReference>
<feature type="transmembrane region" description="Helical" evidence="1">
    <location>
        <begin position="325"/>
        <end position="347"/>
    </location>
</feature>
<dbReference type="AlphaFoldDB" id="A0A1H3IHH1"/>
<dbReference type="InterPro" id="IPR006073">
    <property type="entry name" value="GTP-bd"/>
</dbReference>
<protein>
    <submittedName>
        <fullName evidence="3">Uncharacterized conserved protein, DUF697 family</fullName>
    </submittedName>
</protein>
<dbReference type="EMBL" id="FNOW01000043">
    <property type="protein sequence ID" value="SDY26244.1"/>
    <property type="molecule type" value="Genomic_DNA"/>
</dbReference>
<dbReference type="SUPFAM" id="SSF52540">
    <property type="entry name" value="P-loop containing nucleoside triphosphate hydrolases"/>
    <property type="match status" value="1"/>
</dbReference>
<dbReference type="OrthoDB" id="417988at2"/>
<keyword evidence="4" id="KW-1185">Reference proteome</keyword>
<accession>A0A1H3IHH1</accession>
<reference evidence="4" key="1">
    <citation type="submission" date="2016-10" db="EMBL/GenBank/DDBJ databases">
        <authorList>
            <person name="Varghese N."/>
            <person name="Submissions S."/>
        </authorList>
    </citation>
    <scope>NUCLEOTIDE SEQUENCE [LARGE SCALE GENOMIC DNA]</scope>
    <source>
        <strain evidence="4">DSM 173</strain>
    </source>
</reference>
<dbReference type="GO" id="GO:0005525">
    <property type="term" value="F:GTP binding"/>
    <property type="evidence" value="ECO:0007669"/>
    <property type="project" value="InterPro"/>
</dbReference>
<dbReference type="CDD" id="cd00882">
    <property type="entry name" value="Ras_like_GTPase"/>
    <property type="match status" value="1"/>
</dbReference>
<evidence type="ECO:0000313" key="3">
    <source>
        <dbReference type="EMBL" id="SDY26244.1"/>
    </source>
</evidence>
<dbReference type="RefSeq" id="WP_091334843.1">
    <property type="nucleotide sequence ID" value="NZ_FNOW01000043.1"/>
</dbReference>
<evidence type="ECO:0000313" key="4">
    <source>
        <dbReference type="Proteomes" id="UP000198672"/>
    </source>
</evidence>
<keyword evidence="1" id="KW-0812">Transmembrane</keyword>
<dbReference type="Proteomes" id="UP000198672">
    <property type="component" value="Unassembled WGS sequence"/>
</dbReference>
<feature type="domain" description="G" evidence="2">
    <location>
        <begin position="22"/>
        <end position="121"/>
    </location>
</feature>
<keyword evidence="1" id="KW-0472">Membrane</keyword>
<gene>
    <name evidence="3" type="ORF">SAMN05421644_1435</name>
</gene>
<evidence type="ECO:0000256" key="1">
    <source>
        <dbReference type="SAM" id="Phobius"/>
    </source>
</evidence>
<dbReference type="InterPro" id="IPR027417">
    <property type="entry name" value="P-loop_NTPase"/>
</dbReference>
<organism evidence="3 4">
    <name type="scientific">Allochromatium warmingii</name>
    <name type="common">Chromatium warmingii</name>
    <dbReference type="NCBI Taxonomy" id="61595"/>
    <lineage>
        <taxon>Bacteria</taxon>
        <taxon>Pseudomonadati</taxon>
        <taxon>Pseudomonadota</taxon>
        <taxon>Gammaproteobacteria</taxon>
        <taxon>Chromatiales</taxon>
        <taxon>Chromatiaceae</taxon>
        <taxon>Allochromatium</taxon>
    </lineage>
</organism>
<dbReference type="Gene3D" id="3.40.50.300">
    <property type="entry name" value="P-loop containing nucleotide triphosphate hydrolases"/>
    <property type="match status" value="1"/>
</dbReference>
<keyword evidence="1" id="KW-1133">Transmembrane helix</keyword>
<name>A0A1H3IHH1_ALLWA</name>
<feature type="transmembrane region" description="Helical" evidence="1">
    <location>
        <begin position="245"/>
        <end position="271"/>
    </location>
</feature>